<dbReference type="EMBL" id="CM032188">
    <property type="protein sequence ID" value="KAG7088500.1"/>
    <property type="molecule type" value="Genomic_DNA"/>
</dbReference>
<feature type="region of interest" description="Disordered" evidence="1">
    <location>
        <begin position="1"/>
        <end position="42"/>
    </location>
</feature>
<organism evidence="2 3">
    <name type="scientific">Marasmius oreades</name>
    <name type="common">fairy-ring Marasmius</name>
    <dbReference type="NCBI Taxonomy" id="181124"/>
    <lineage>
        <taxon>Eukaryota</taxon>
        <taxon>Fungi</taxon>
        <taxon>Dikarya</taxon>
        <taxon>Basidiomycota</taxon>
        <taxon>Agaricomycotina</taxon>
        <taxon>Agaricomycetes</taxon>
        <taxon>Agaricomycetidae</taxon>
        <taxon>Agaricales</taxon>
        <taxon>Marasmiineae</taxon>
        <taxon>Marasmiaceae</taxon>
        <taxon>Marasmius</taxon>
    </lineage>
</organism>
<feature type="compositionally biased region" description="Low complexity" evidence="1">
    <location>
        <begin position="366"/>
        <end position="378"/>
    </location>
</feature>
<keyword evidence="3" id="KW-1185">Reference proteome</keyword>
<sequence length="427" mass="46843">MSSWSFNLRDKVCRTGSDGDSSSASSDSFTSSPSRDPSSETELFNDLDFSMREEPDCVPKYKPNPFNIARINAATRAAASASHIPEPVVLESRQTDDRTRGNQNIVPSQSKLATKEIFKPKRDLNDSTVADALVKQRQKKITGNSSEQTDGKVQAKNSFTHSAIKTSAVPVSSTVLPLETVPTEDITTSHLRVPPIFTTPEPRRFNRFQPPIKRFLPVPRTTPQPQHILYSSPLRIPEQSAQVSTPQKINAAQVSCSPLSASPVCVPAAAVQSTSTNLTHNAPDATKTSIHSAPPASRSRFQVRKPATSSHDHAQPSFVTDSSPLRSPVITMLKLTTTPESNAVRVTPASRKRISMEEDEEHYGGRSSVSSSSPVRSSPPRKKWRMVTATLEEDAEWSTLNVGKKSKKRDTSDRTTGKFSLGWLSRR</sequence>
<gene>
    <name evidence="2" type="ORF">E1B28_012487</name>
</gene>
<proteinExistence type="predicted"/>
<accession>A0A9P7RRR7</accession>
<feature type="compositionally biased region" description="Polar residues" evidence="1">
    <location>
        <begin position="277"/>
        <end position="291"/>
    </location>
</feature>
<evidence type="ECO:0000313" key="2">
    <source>
        <dbReference type="EMBL" id="KAG7088500.1"/>
    </source>
</evidence>
<evidence type="ECO:0000256" key="1">
    <source>
        <dbReference type="SAM" id="MobiDB-lite"/>
    </source>
</evidence>
<dbReference type="OrthoDB" id="3271131at2759"/>
<feature type="region of interest" description="Disordered" evidence="1">
    <location>
        <begin position="277"/>
        <end position="324"/>
    </location>
</feature>
<dbReference type="AlphaFoldDB" id="A0A9P7RRR7"/>
<feature type="compositionally biased region" description="Low complexity" evidence="1">
    <location>
        <begin position="14"/>
        <end position="36"/>
    </location>
</feature>
<protein>
    <submittedName>
        <fullName evidence="2">Uncharacterized protein</fullName>
    </submittedName>
</protein>
<evidence type="ECO:0000313" key="3">
    <source>
        <dbReference type="Proteomes" id="UP001049176"/>
    </source>
</evidence>
<dbReference type="Proteomes" id="UP001049176">
    <property type="component" value="Chromosome 8"/>
</dbReference>
<dbReference type="KEGG" id="more:E1B28_012487"/>
<reference evidence="2" key="1">
    <citation type="journal article" date="2021" name="Genome Biol. Evol.">
        <title>The assembled and annotated genome of the fairy-ring fungus Marasmius oreades.</title>
        <authorList>
            <person name="Hiltunen M."/>
            <person name="Ament-Velasquez S.L."/>
            <person name="Johannesson H."/>
        </authorList>
    </citation>
    <scope>NUCLEOTIDE SEQUENCE</scope>
    <source>
        <strain evidence="2">03SP1</strain>
    </source>
</reference>
<feature type="region of interest" description="Disordered" evidence="1">
    <location>
        <begin position="341"/>
        <end position="427"/>
    </location>
</feature>
<name>A0A9P7RRR7_9AGAR</name>
<dbReference type="GeneID" id="66081562"/>
<comment type="caution">
    <text evidence="2">The sequence shown here is derived from an EMBL/GenBank/DDBJ whole genome shotgun (WGS) entry which is preliminary data.</text>
</comment>
<dbReference type="RefSeq" id="XP_043004971.1">
    <property type="nucleotide sequence ID" value="XM_043157604.1"/>
</dbReference>
<feature type="region of interest" description="Disordered" evidence="1">
    <location>
        <begin position="78"/>
        <end position="103"/>
    </location>
</feature>